<dbReference type="GO" id="GO:0005507">
    <property type="term" value="F:copper ion binding"/>
    <property type="evidence" value="ECO:0007669"/>
    <property type="project" value="InterPro"/>
</dbReference>
<dbReference type="PROSITE" id="PS50857">
    <property type="entry name" value="COX2_CUA"/>
    <property type="match status" value="1"/>
</dbReference>
<feature type="domain" description="Cytochrome oxidase subunit II copper A binding" evidence="20">
    <location>
        <begin position="92"/>
        <end position="219"/>
    </location>
</feature>
<evidence type="ECO:0000256" key="4">
    <source>
        <dbReference type="ARBA" id="ARBA00015946"/>
    </source>
</evidence>
<comment type="function">
    <text evidence="18">Component of the cytochrome c oxidase, the last enzyme in the mitochondrial electron transport chain which drives oxidative phosphorylation. The respiratory chain contains 3 multisubunit complexes succinate dehydrogenase (complex II, CII), ubiquinol-cytochrome c oxidoreductase (cytochrome b-c1 complex, complex III, CIII) and cytochrome c oxidase (complex IV, CIV), that cooperate to transfer electrons derived from NADH and succinate to molecular oxygen, creating an electrochemical gradient over the inner membrane that drives transmembrane transport and the ATP synthase. Cytochrome c oxidase is the component of the respiratory chain that catalyzes the reduction of oxygen to water. Electrons originating from reduced cytochrome c in the intermembrane space (IMS) are transferred via the dinuclear copper A center (CU(A)) of subunit 2 and heme A of subunit 1 to the active site in subunit 1, a binuclear center (BNC) formed by heme A3 and copper B (CU(B)). The BNC reduces molecular oxygen to 2 water molecules using 4 electrons from cytochrome c in the IMS and 4 protons from the mitochondrial matrix.</text>
</comment>
<dbReference type="GO" id="GO:0004129">
    <property type="term" value="F:cytochrome-c oxidase activity"/>
    <property type="evidence" value="ECO:0007669"/>
    <property type="project" value="UniProtKB-EC"/>
</dbReference>
<dbReference type="GO" id="GO:0016491">
    <property type="term" value="F:oxidoreductase activity"/>
    <property type="evidence" value="ECO:0007669"/>
    <property type="project" value="InterPro"/>
</dbReference>
<feature type="transmembrane region" description="Helical" evidence="19">
    <location>
        <begin position="21"/>
        <end position="43"/>
    </location>
</feature>
<keyword evidence="11" id="KW-1278">Translocase</keyword>
<keyword evidence="13 19" id="KW-1133">Transmembrane helix</keyword>
<comment type="subunit">
    <text evidence="3">Component of the cytochrome c oxidase (complex IV, CIV), a multisubunit enzyme composed of a catalytic core of 3 subunits and several supernumerary subunits. The complex exists as a monomer or a dimer and forms supercomplexes (SCs) in the inner mitochondrial membrane with ubiquinol-cytochrome c oxidoreductase (cytochrome b-c1 complex, complex III, CIII).</text>
</comment>
<evidence type="ECO:0000256" key="14">
    <source>
        <dbReference type="ARBA" id="ARBA00023008"/>
    </source>
</evidence>
<dbReference type="SUPFAM" id="SSF49503">
    <property type="entry name" value="Cupredoxins"/>
    <property type="match status" value="1"/>
</dbReference>
<dbReference type="PANTHER" id="PTHR22888">
    <property type="entry name" value="CYTOCHROME C OXIDASE, SUBUNIT II"/>
    <property type="match status" value="1"/>
</dbReference>
<dbReference type="AlphaFoldDB" id="A0A7L7S8I9"/>
<comment type="cofactor">
    <cofactor evidence="18">
        <name>Cu cation</name>
        <dbReference type="ChEBI" id="CHEBI:23378"/>
    </cofactor>
    <text evidence="18">Binds a copper A center.</text>
</comment>
<gene>
    <name evidence="22" type="primary">COX2</name>
</gene>
<evidence type="ECO:0000256" key="15">
    <source>
        <dbReference type="ARBA" id="ARBA00023128"/>
    </source>
</evidence>
<dbReference type="InterPro" id="IPR001505">
    <property type="entry name" value="Copper_CuA"/>
</dbReference>
<protein>
    <recommendedName>
        <fullName evidence="4 18">Cytochrome c oxidase subunit 2</fullName>
    </recommendedName>
</protein>
<dbReference type="InterPro" id="IPR011759">
    <property type="entry name" value="Cyt_c_oxidase_su2_TM_dom"/>
</dbReference>
<feature type="transmembrane region" description="Helical" evidence="19">
    <location>
        <begin position="63"/>
        <end position="85"/>
    </location>
</feature>
<comment type="catalytic activity">
    <reaction evidence="17">
        <text>4 Fe(II)-[cytochrome c] + O2 + 8 H(+)(in) = 4 Fe(III)-[cytochrome c] + 2 H2O + 4 H(+)(out)</text>
        <dbReference type="Rhea" id="RHEA:11436"/>
        <dbReference type="Rhea" id="RHEA-COMP:10350"/>
        <dbReference type="Rhea" id="RHEA-COMP:14399"/>
        <dbReference type="ChEBI" id="CHEBI:15377"/>
        <dbReference type="ChEBI" id="CHEBI:15378"/>
        <dbReference type="ChEBI" id="CHEBI:15379"/>
        <dbReference type="ChEBI" id="CHEBI:29033"/>
        <dbReference type="ChEBI" id="CHEBI:29034"/>
        <dbReference type="EC" id="7.1.1.9"/>
    </reaction>
    <physiologicalReaction direction="left-to-right" evidence="17">
        <dbReference type="Rhea" id="RHEA:11437"/>
    </physiologicalReaction>
</comment>
<keyword evidence="12 18" id="KW-0249">Electron transport</keyword>
<geneLocation type="mitochondrion" evidence="22"/>
<dbReference type="Gene3D" id="2.60.40.420">
    <property type="entry name" value="Cupredoxins - blue copper proteins"/>
    <property type="match status" value="1"/>
</dbReference>
<dbReference type="InterPro" id="IPR002429">
    <property type="entry name" value="CcO_II-like_C"/>
</dbReference>
<dbReference type="FunFam" id="2.60.40.420:FF:000001">
    <property type="entry name" value="Cytochrome c oxidase subunit 2"/>
    <property type="match status" value="1"/>
</dbReference>
<accession>A0A7L7S8I9</accession>
<dbReference type="GO" id="GO:0005743">
    <property type="term" value="C:mitochondrial inner membrane"/>
    <property type="evidence" value="ECO:0007669"/>
    <property type="project" value="UniProtKB-SubCell"/>
</dbReference>
<reference evidence="22" key="1">
    <citation type="submission" date="2020-08" db="EMBL/GenBank/DDBJ databases">
        <title>DNAmark Project.</title>
        <authorList>
            <person name="Leerhoei F."/>
        </authorList>
    </citation>
    <scope>NUCLEOTIDE SEQUENCE</scope>
    <source>
        <strain evidence="22">DM581</strain>
    </source>
</reference>
<sequence>MPIWGSMYFQNSSSPVMEQLIFFHDYTMLVMIMIMVLVGYLLFNSCFNFYYNLGLFEGQELESIWTILPGIFLLFIAFPSIRLLYLMEEYEYSEMTVKIMGHQWFWSYEYSDFNLESFDSYMVSSNNLFRLLEVDNCLVLPYNSDIRLMISSFDVIHSWTIPSMGVKVDAIPGRLNQMSLLFNRIGVFIGQCSEICGSNHSFMPISVSVIPRLNFLQKI</sequence>
<dbReference type="SUPFAM" id="SSF81464">
    <property type="entry name" value="Cytochrome c oxidase subunit II-like, transmembrane region"/>
    <property type="match status" value="1"/>
</dbReference>
<dbReference type="InterPro" id="IPR014222">
    <property type="entry name" value="Cyt_c_oxidase_su2"/>
</dbReference>
<keyword evidence="7 18" id="KW-0812">Transmembrane</keyword>
<dbReference type="PANTHER" id="PTHR22888:SF9">
    <property type="entry name" value="CYTOCHROME C OXIDASE SUBUNIT 2"/>
    <property type="match status" value="1"/>
</dbReference>
<dbReference type="Gene3D" id="1.10.287.90">
    <property type="match status" value="1"/>
</dbReference>
<evidence type="ECO:0000256" key="16">
    <source>
        <dbReference type="ARBA" id="ARBA00023136"/>
    </source>
</evidence>
<keyword evidence="16 18" id="KW-0472">Membrane</keyword>
<evidence type="ECO:0000256" key="9">
    <source>
        <dbReference type="ARBA" id="ARBA00022792"/>
    </source>
</evidence>
<dbReference type="NCBIfam" id="TIGR02866">
    <property type="entry name" value="CoxB"/>
    <property type="match status" value="1"/>
</dbReference>
<keyword evidence="14 18" id="KW-0186">Copper</keyword>
<evidence type="ECO:0000259" key="20">
    <source>
        <dbReference type="PROSITE" id="PS50857"/>
    </source>
</evidence>
<dbReference type="InterPro" id="IPR045187">
    <property type="entry name" value="CcO_II"/>
</dbReference>
<dbReference type="Pfam" id="PF02790">
    <property type="entry name" value="COX2_TM"/>
    <property type="match status" value="1"/>
</dbReference>
<dbReference type="InterPro" id="IPR034210">
    <property type="entry name" value="CcO_II_C"/>
</dbReference>
<evidence type="ECO:0000256" key="3">
    <source>
        <dbReference type="ARBA" id="ARBA00011164"/>
    </source>
</evidence>
<evidence type="ECO:0000256" key="7">
    <source>
        <dbReference type="ARBA" id="ARBA00022692"/>
    </source>
</evidence>
<proteinExistence type="inferred from homology"/>
<comment type="similarity">
    <text evidence="2 18">Belongs to the cytochrome c oxidase subunit 2 family.</text>
</comment>
<evidence type="ECO:0000313" key="22">
    <source>
        <dbReference type="EMBL" id="QNV12044.1"/>
    </source>
</evidence>
<evidence type="ECO:0000256" key="18">
    <source>
        <dbReference type="RuleBase" id="RU000457"/>
    </source>
</evidence>
<evidence type="ECO:0000256" key="1">
    <source>
        <dbReference type="ARBA" id="ARBA00004448"/>
    </source>
</evidence>
<dbReference type="PROSITE" id="PS50999">
    <property type="entry name" value="COX2_TM"/>
    <property type="match status" value="1"/>
</dbReference>
<dbReference type="PRINTS" id="PR01166">
    <property type="entry name" value="CYCOXIDASEII"/>
</dbReference>
<keyword evidence="5 18" id="KW-0813">Transport</keyword>
<dbReference type="PROSITE" id="PS00078">
    <property type="entry name" value="COX2"/>
    <property type="match status" value="1"/>
</dbReference>
<evidence type="ECO:0000256" key="5">
    <source>
        <dbReference type="ARBA" id="ARBA00022448"/>
    </source>
</evidence>
<dbReference type="Pfam" id="PF00116">
    <property type="entry name" value="COX2"/>
    <property type="match status" value="1"/>
</dbReference>
<evidence type="ECO:0000256" key="6">
    <source>
        <dbReference type="ARBA" id="ARBA00022660"/>
    </source>
</evidence>
<keyword evidence="9 18" id="KW-0999">Mitochondrion inner membrane</keyword>
<dbReference type="CDD" id="cd13912">
    <property type="entry name" value="CcO_II_C"/>
    <property type="match status" value="1"/>
</dbReference>
<keyword evidence="6 18" id="KW-0679">Respiratory chain</keyword>
<dbReference type="InterPro" id="IPR008972">
    <property type="entry name" value="Cupredoxin"/>
</dbReference>
<comment type="subcellular location">
    <subcellularLocation>
        <location evidence="1 18">Mitochondrion inner membrane</location>
        <topology evidence="1 18">Multi-pass membrane protein</topology>
    </subcellularLocation>
</comment>
<dbReference type="GO" id="GO:0042773">
    <property type="term" value="P:ATP synthesis coupled electron transport"/>
    <property type="evidence" value="ECO:0007669"/>
    <property type="project" value="TreeGrafter"/>
</dbReference>
<evidence type="ECO:0000256" key="8">
    <source>
        <dbReference type="ARBA" id="ARBA00022723"/>
    </source>
</evidence>
<name>A0A7L7S8I9_LINTI</name>
<evidence type="ECO:0000259" key="21">
    <source>
        <dbReference type="PROSITE" id="PS50999"/>
    </source>
</evidence>
<keyword evidence="8 18" id="KW-0479">Metal-binding</keyword>
<organism evidence="22">
    <name type="scientific">Linyphia triangularis</name>
    <name type="common">Money spider</name>
    <name type="synonym">Araneus triangularis</name>
    <dbReference type="NCBI Taxonomy" id="94031"/>
    <lineage>
        <taxon>Eukaryota</taxon>
        <taxon>Metazoa</taxon>
        <taxon>Ecdysozoa</taxon>
        <taxon>Arthropoda</taxon>
        <taxon>Chelicerata</taxon>
        <taxon>Arachnida</taxon>
        <taxon>Araneae</taxon>
        <taxon>Araneomorphae</taxon>
        <taxon>Entelegynae</taxon>
        <taxon>Araneoidea</taxon>
        <taxon>Linyphiidae</taxon>
        <taxon>Linyphiinae</taxon>
        <taxon>Linyphia</taxon>
    </lineage>
</organism>
<dbReference type="EMBL" id="MT862426">
    <property type="protein sequence ID" value="QNV12044.1"/>
    <property type="molecule type" value="Genomic_DNA"/>
</dbReference>
<evidence type="ECO:0000256" key="11">
    <source>
        <dbReference type="ARBA" id="ARBA00022967"/>
    </source>
</evidence>
<evidence type="ECO:0000256" key="10">
    <source>
        <dbReference type="ARBA" id="ARBA00022842"/>
    </source>
</evidence>
<keyword evidence="15 18" id="KW-0496">Mitochondrion</keyword>
<evidence type="ECO:0000256" key="19">
    <source>
        <dbReference type="SAM" id="Phobius"/>
    </source>
</evidence>
<evidence type="ECO:0000256" key="13">
    <source>
        <dbReference type="ARBA" id="ARBA00022989"/>
    </source>
</evidence>
<keyword evidence="10" id="KW-0460">Magnesium</keyword>
<feature type="domain" description="Cytochrome oxidase subunit II transmembrane region profile" evidence="21">
    <location>
        <begin position="1"/>
        <end position="91"/>
    </location>
</feature>
<dbReference type="InterPro" id="IPR036257">
    <property type="entry name" value="Cyt_c_oxidase_su2_TM_sf"/>
</dbReference>
<evidence type="ECO:0000256" key="17">
    <source>
        <dbReference type="ARBA" id="ARBA00049512"/>
    </source>
</evidence>
<evidence type="ECO:0000256" key="2">
    <source>
        <dbReference type="ARBA" id="ARBA00007866"/>
    </source>
</evidence>
<evidence type="ECO:0000256" key="12">
    <source>
        <dbReference type="ARBA" id="ARBA00022982"/>
    </source>
</evidence>